<dbReference type="RefSeq" id="WP_107988817.1">
    <property type="nucleotide sequence ID" value="NZ_QAYG01000001.1"/>
</dbReference>
<dbReference type="Proteomes" id="UP000244081">
    <property type="component" value="Unassembled WGS sequence"/>
</dbReference>
<keyword evidence="3" id="KW-1185">Reference proteome</keyword>
<sequence length="224" mass="24396">MYAGNKRYDGPADLPQIIPVFPLPGALLLPRGELPLQIFEPRYVAMIDAALAGDRLIGMIQPVFATKPEELSGNPELCKVGCVGRITALVESGDGRYHVTLTGVSRFRLIEEIDRKVSYRQARISFDEYAGDLGEADGGSVDRTALLNTLKAYLEANNLETDWDSIRKASTEILVNALSMMSPYGPAEKQALLEAPDLKARADTLIAITEMELARSSDPGSTLQ</sequence>
<dbReference type="PANTHER" id="PTHR46732">
    <property type="entry name" value="ATP-DEPENDENT PROTEASE LA (LON) DOMAIN PROTEIN"/>
    <property type="match status" value="1"/>
</dbReference>
<comment type="caution">
    <text evidence="2">The sequence shown here is derived from an EMBL/GenBank/DDBJ whole genome shotgun (WGS) entry which is preliminary data.</text>
</comment>
<name>A0A2T5VHY3_9HYPH</name>
<protein>
    <recommendedName>
        <fullName evidence="1">Lon N-terminal domain-containing protein</fullName>
    </recommendedName>
</protein>
<dbReference type="Pfam" id="PF02190">
    <property type="entry name" value="LON_substr_bdg"/>
    <property type="match status" value="1"/>
</dbReference>
<evidence type="ECO:0000313" key="2">
    <source>
        <dbReference type="EMBL" id="PTW63379.1"/>
    </source>
</evidence>
<feature type="domain" description="Lon N-terminal" evidence="1">
    <location>
        <begin position="18"/>
        <end position="213"/>
    </location>
</feature>
<evidence type="ECO:0000259" key="1">
    <source>
        <dbReference type="PROSITE" id="PS51787"/>
    </source>
</evidence>
<dbReference type="InterPro" id="IPR003111">
    <property type="entry name" value="Lon_prtase_N"/>
</dbReference>
<accession>A0A2T5VHY3</accession>
<dbReference type="InterPro" id="IPR046336">
    <property type="entry name" value="Lon_prtase_N_sf"/>
</dbReference>
<dbReference type="PROSITE" id="PS51787">
    <property type="entry name" value="LON_N"/>
    <property type="match status" value="1"/>
</dbReference>
<dbReference type="SMART" id="SM00464">
    <property type="entry name" value="LON"/>
    <property type="match status" value="1"/>
</dbReference>
<dbReference type="SUPFAM" id="SSF88697">
    <property type="entry name" value="PUA domain-like"/>
    <property type="match status" value="1"/>
</dbReference>
<gene>
    <name evidence="2" type="ORF">C8N35_1011431</name>
</gene>
<dbReference type="PANTHER" id="PTHR46732:SF8">
    <property type="entry name" value="ATP-DEPENDENT PROTEASE LA (LON) DOMAIN PROTEIN"/>
    <property type="match status" value="1"/>
</dbReference>
<dbReference type="AlphaFoldDB" id="A0A2T5VHY3"/>
<dbReference type="OrthoDB" id="9806457at2"/>
<dbReference type="Gene3D" id="2.30.130.40">
    <property type="entry name" value="LON domain-like"/>
    <property type="match status" value="1"/>
</dbReference>
<dbReference type="EMBL" id="QAYG01000001">
    <property type="protein sequence ID" value="PTW63379.1"/>
    <property type="molecule type" value="Genomic_DNA"/>
</dbReference>
<organism evidence="2 3">
    <name type="scientific">Breoghania corrubedonensis</name>
    <dbReference type="NCBI Taxonomy" id="665038"/>
    <lineage>
        <taxon>Bacteria</taxon>
        <taxon>Pseudomonadati</taxon>
        <taxon>Pseudomonadota</taxon>
        <taxon>Alphaproteobacteria</taxon>
        <taxon>Hyphomicrobiales</taxon>
        <taxon>Stappiaceae</taxon>
        <taxon>Breoghania</taxon>
    </lineage>
</organism>
<evidence type="ECO:0000313" key="3">
    <source>
        <dbReference type="Proteomes" id="UP000244081"/>
    </source>
</evidence>
<proteinExistence type="predicted"/>
<dbReference type="InterPro" id="IPR015947">
    <property type="entry name" value="PUA-like_sf"/>
</dbReference>
<reference evidence="2 3" key="1">
    <citation type="submission" date="2018-04" db="EMBL/GenBank/DDBJ databases">
        <title>Genomic Encyclopedia of Archaeal and Bacterial Type Strains, Phase II (KMG-II): from individual species to whole genera.</title>
        <authorList>
            <person name="Goeker M."/>
        </authorList>
    </citation>
    <scope>NUCLEOTIDE SEQUENCE [LARGE SCALE GENOMIC DNA]</scope>
    <source>
        <strain evidence="2 3">DSM 23382</strain>
    </source>
</reference>